<dbReference type="GO" id="GO:0008270">
    <property type="term" value="F:zinc ion binding"/>
    <property type="evidence" value="ECO:0007669"/>
    <property type="project" value="InterPro"/>
</dbReference>
<evidence type="ECO:0000313" key="4">
    <source>
        <dbReference type="EMBL" id="KAF2458710.1"/>
    </source>
</evidence>
<dbReference type="InterPro" id="IPR036864">
    <property type="entry name" value="Zn2-C6_fun-type_DNA-bd_sf"/>
</dbReference>
<dbReference type="OrthoDB" id="2740448at2759"/>
<dbReference type="Pfam" id="PF00172">
    <property type="entry name" value="Zn_clus"/>
    <property type="match status" value="1"/>
</dbReference>
<dbReference type="PANTHER" id="PTHR31668:SF24">
    <property type="entry name" value="TRANSCRIPTION FACTOR, PUTATIVE-RELATED"/>
    <property type="match status" value="1"/>
</dbReference>
<dbReference type="GO" id="GO:0000981">
    <property type="term" value="F:DNA-binding transcription factor activity, RNA polymerase II-specific"/>
    <property type="evidence" value="ECO:0007669"/>
    <property type="project" value="InterPro"/>
</dbReference>
<dbReference type="CDD" id="cd12148">
    <property type="entry name" value="fungal_TF_MHR"/>
    <property type="match status" value="1"/>
</dbReference>
<feature type="domain" description="Zn(2)-C6 fungal-type" evidence="3">
    <location>
        <begin position="10"/>
        <end position="39"/>
    </location>
</feature>
<keyword evidence="5" id="KW-1185">Reference proteome</keyword>
<keyword evidence="1" id="KW-0539">Nucleus</keyword>
<dbReference type="PROSITE" id="PS00463">
    <property type="entry name" value="ZN2_CY6_FUNGAL_1"/>
    <property type="match status" value="1"/>
</dbReference>
<sequence>MDKQRRVAQACDACKLRKVRCNGEEPCQQCNHLDLKCMYTSRNRSRAKRTMERGSVISKYKRHTQRPRVSTSPHPIAPAPPPTSMPSQLEPRSPIFDTNFFIELIPDYLSCVYPVNPVITEAEVRDSIFRMNAEREHAAFAHAYAAVTINLTRSDPIQQMPDISSQISELLSKAIDIQGPVTLDDHPTIRKIMSSTFLEICFMALRKYDLAFYYLREAITMIHMMRIENPEAMQNLDSSERARRQRLYWEAFVHERFLAIADFRPCVLSPLWEMPEFDPSLPYGIHEGFYQIIKLFRLMDDDFLRRWLGDRSLVDVPWVEEKHKQLDDDLKEWEVEVGMLNDMQQADLIITRQWMRTVIWQMAMSNCLLSSTAAKDCMTFQLPLRLSTQLRHFIIKISPKAIGIHGSGILEKLFEITDTIADVVIHVPAATFEETSERVDDFLFLCRFLFAFPRIEALQKQILQKKLDSMRSHFPLHMRDVGPTIASPTPSLYSDTDPSSGFVGSDLIQQDSPRSTPLAHHSPHSPVTGSLI</sequence>
<dbReference type="SUPFAM" id="SSF57701">
    <property type="entry name" value="Zn2/Cys6 DNA-binding domain"/>
    <property type="match status" value="1"/>
</dbReference>
<dbReference type="AlphaFoldDB" id="A0A6A6P3U9"/>
<feature type="compositionally biased region" description="Pro residues" evidence="2">
    <location>
        <begin position="75"/>
        <end position="84"/>
    </location>
</feature>
<dbReference type="PROSITE" id="PS50048">
    <property type="entry name" value="ZN2_CY6_FUNGAL_2"/>
    <property type="match status" value="1"/>
</dbReference>
<evidence type="ECO:0000259" key="3">
    <source>
        <dbReference type="PROSITE" id="PS50048"/>
    </source>
</evidence>
<dbReference type="InterPro" id="IPR050797">
    <property type="entry name" value="Carb_Metab_Trans_Reg"/>
</dbReference>
<gene>
    <name evidence="4" type="ORF">BDY21DRAFT_341101</name>
</gene>
<dbReference type="EMBL" id="MU001677">
    <property type="protein sequence ID" value="KAF2458710.1"/>
    <property type="molecule type" value="Genomic_DNA"/>
</dbReference>
<reference evidence="4" key="1">
    <citation type="journal article" date="2020" name="Stud. Mycol.">
        <title>101 Dothideomycetes genomes: a test case for predicting lifestyles and emergence of pathogens.</title>
        <authorList>
            <person name="Haridas S."/>
            <person name="Albert R."/>
            <person name="Binder M."/>
            <person name="Bloem J."/>
            <person name="Labutti K."/>
            <person name="Salamov A."/>
            <person name="Andreopoulos B."/>
            <person name="Baker S."/>
            <person name="Barry K."/>
            <person name="Bills G."/>
            <person name="Bluhm B."/>
            <person name="Cannon C."/>
            <person name="Castanera R."/>
            <person name="Culley D."/>
            <person name="Daum C."/>
            <person name="Ezra D."/>
            <person name="Gonzalez J."/>
            <person name="Henrissat B."/>
            <person name="Kuo A."/>
            <person name="Liang C."/>
            <person name="Lipzen A."/>
            <person name="Lutzoni F."/>
            <person name="Magnuson J."/>
            <person name="Mondo S."/>
            <person name="Nolan M."/>
            <person name="Ohm R."/>
            <person name="Pangilinan J."/>
            <person name="Park H.-J."/>
            <person name="Ramirez L."/>
            <person name="Alfaro M."/>
            <person name="Sun H."/>
            <person name="Tritt A."/>
            <person name="Yoshinaga Y."/>
            <person name="Zwiers L.-H."/>
            <person name="Turgeon B."/>
            <person name="Goodwin S."/>
            <person name="Spatafora J."/>
            <person name="Crous P."/>
            <person name="Grigoriev I."/>
        </authorList>
    </citation>
    <scope>NUCLEOTIDE SEQUENCE</scope>
    <source>
        <strain evidence="4">ATCC 16933</strain>
    </source>
</reference>
<dbReference type="SMART" id="SM00066">
    <property type="entry name" value="GAL4"/>
    <property type="match status" value="1"/>
</dbReference>
<dbReference type="PANTHER" id="PTHR31668">
    <property type="entry name" value="GLUCOSE TRANSPORT TRANSCRIPTION REGULATOR RGT1-RELATED-RELATED"/>
    <property type="match status" value="1"/>
</dbReference>
<dbReference type="Proteomes" id="UP000799766">
    <property type="component" value="Unassembled WGS sequence"/>
</dbReference>
<organism evidence="4 5">
    <name type="scientific">Lineolata rhizophorae</name>
    <dbReference type="NCBI Taxonomy" id="578093"/>
    <lineage>
        <taxon>Eukaryota</taxon>
        <taxon>Fungi</taxon>
        <taxon>Dikarya</taxon>
        <taxon>Ascomycota</taxon>
        <taxon>Pezizomycotina</taxon>
        <taxon>Dothideomycetes</taxon>
        <taxon>Dothideomycetes incertae sedis</taxon>
        <taxon>Lineolatales</taxon>
        <taxon>Lineolataceae</taxon>
        <taxon>Lineolata</taxon>
    </lineage>
</organism>
<dbReference type="CDD" id="cd00067">
    <property type="entry name" value="GAL4"/>
    <property type="match status" value="1"/>
</dbReference>
<evidence type="ECO:0000313" key="5">
    <source>
        <dbReference type="Proteomes" id="UP000799766"/>
    </source>
</evidence>
<evidence type="ECO:0000256" key="2">
    <source>
        <dbReference type="SAM" id="MobiDB-lite"/>
    </source>
</evidence>
<protein>
    <recommendedName>
        <fullName evidence="3">Zn(2)-C6 fungal-type domain-containing protein</fullName>
    </recommendedName>
</protein>
<evidence type="ECO:0000256" key="1">
    <source>
        <dbReference type="ARBA" id="ARBA00023242"/>
    </source>
</evidence>
<dbReference type="Gene3D" id="4.10.240.10">
    <property type="entry name" value="Zn(2)-C6 fungal-type DNA-binding domain"/>
    <property type="match status" value="1"/>
</dbReference>
<feature type="region of interest" description="Disordered" evidence="2">
    <location>
        <begin position="48"/>
        <end position="89"/>
    </location>
</feature>
<name>A0A6A6P3U9_9PEZI</name>
<accession>A0A6A6P3U9</accession>
<feature type="region of interest" description="Disordered" evidence="2">
    <location>
        <begin position="504"/>
        <end position="532"/>
    </location>
</feature>
<proteinExistence type="predicted"/>
<dbReference type="InterPro" id="IPR001138">
    <property type="entry name" value="Zn2Cys6_DnaBD"/>
</dbReference>